<gene>
    <name evidence="7" type="ORF">ACHAWO_004697</name>
</gene>
<comment type="caution">
    <text evidence="7">The sequence shown here is derived from an EMBL/GenBank/DDBJ whole genome shotgun (WGS) entry which is preliminary data.</text>
</comment>
<evidence type="ECO:0008006" key="9">
    <source>
        <dbReference type="Google" id="ProtNLM"/>
    </source>
</evidence>
<dbReference type="PANTHER" id="PTHR11099">
    <property type="entry name" value="VACUOLAR SORTING PROTEIN 35"/>
    <property type="match status" value="1"/>
</dbReference>
<sequence length="1418" mass="155887">MGGPTNTTPRFRPPPPGTAPPPPPPSDANMPQQQQYGQQQQQQNYGQYPAPNASQSYAQQSHAAMGGQGQAPNSFHQSRMQHQFHHMPGQQQQQYQQPQQSNYNIANQHYVQQPPPAATPSYYTQQVPQQQHQPPAQQQQQPAVQRPPAQGSYAARSIAANSPHGSIHNTTSPHPSTHGQTNPTTTTNTDSANIAHLKGLDPAFVAEQTRLLTNATRKVAEASSGMNRAMEENDAVGVLEMACVMLEELGDPNHGVKGQGGTGARNGPGQGVIHSNNPYVQPPYHNVPGGPVAPYNTTFHHQSSHGTITPLSPKNYYELHMRAMDELPVLEEYLLNLCHVPMPIQGGAGPTNMPYNHHSTLAQFTTGQLHEAVQYCPRVVPRLYLQICMGSVSIRAGERKAVDVMDELSDAAKCVQCPVRGLFLRYYLLMALKDKLPDGGGVEEIVDESRKNAEMGIIANELMVSGPTAPPPDMPPPPPPLEESSLAKHTELFPEQSEGDLFGDSKTSRPPPPVKESALISAGLIGEKEGDLFGDLNSNSLFSEPVGASPLDNNAAAPVEPPPPPPQPDVSAPIPTPTPDTQSAPQPHGPRVGTVKDSYEFILNNLFEMNRLWIRIQHMPGDKTKETKRRRERERNDLRILVGSNLNRLSQLEGITAHTYGSFILPKILEEVATCRDALAQAYLLDCIIQVFPDEFHIETLEVFLGVLPRLKDKVNVRTILNNMMERLLHYYQEETLVNGDADTNDVKQTMAIYSFDMFEECVRRVFEAKGTNIPPKDVIRLQGALLSYTLKIAPGNIDHISRCIGLCALELNALQEQKKASMMGQGIVVGGVTRSSMELDMEEVAITELEKLLSVPLDQVALRVLNMPEFSSLLAFLPWQNRRKVALSMLKAVISGGEEAKVRDIGEEEQLFAIIAPLLRDEGVPPPGMYDNNMMEQGGSLISRTANLMGTLGISSSPMPNDPFAGGAKNPGMAQFREEQSLVAKLVHVLEHEDTDLTYQMLNVARKYLQPGGPERVSVTMPALVFASLKLLRRVQQLEFPVRVEVSRDESGQNGENAAIESTAETFAEVEALVECNEEKSDSDENPDKSDDIADGETEAARQEIAVSGTNEETEAEQGDVVVEEKDEANSNAQADTALDTTEKEEIASETTPEPKPAALFEAFTKTVNCRKILVFLQKSVAMLATSSPELAFKFYLEIAVATDLLAFSVRSNNKDSSAEFSGIAYDFMTQAFLVYEDEISDSKAQVRSITSIVGSLLSCRTFERTDYEALITKTAQYAAKLLKKPDQCRMVCLVSRLFYVVNEDANAYRNPQRVLECLQRSLKIADACSMSSSANLILFVEILDYYVYYYEIENPAITDKFVSGLIALINEHFSTIGSAGSAAVEEARSYYNSVLKGINKRKKEKVTSDRFGLIVC</sequence>
<evidence type="ECO:0000256" key="1">
    <source>
        <dbReference type="ARBA" id="ARBA00004170"/>
    </source>
</evidence>
<feature type="compositionally biased region" description="Low complexity" evidence="6">
    <location>
        <begin position="32"/>
        <end position="64"/>
    </location>
</feature>
<feature type="compositionally biased region" description="Low complexity" evidence="6">
    <location>
        <begin position="125"/>
        <end position="150"/>
    </location>
</feature>
<evidence type="ECO:0000256" key="3">
    <source>
        <dbReference type="ARBA" id="ARBA00022448"/>
    </source>
</evidence>
<feature type="region of interest" description="Disordered" evidence="6">
    <location>
        <begin position="1"/>
        <end position="99"/>
    </location>
</feature>
<dbReference type="Proteomes" id="UP001530400">
    <property type="component" value="Unassembled WGS sequence"/>
</dbReference>
<feature type="region of interest" description="Disordered" evidence="6">
    <location>
        <begin position="464"/>
        <end position="484"/>
    </location>
</feature>
<dbReference type="GO" id="GO:0015031">
    <property type="term" value="P:protein transport"/>
    <property type="evidence" value="ECO:0007669"/>
    <property type="project" value="UniProtKB-KW"/>
</dbReference>
<organism evidence="7 8">
    <name type="scientific">Cyclotella atomus</name>
    <dbReference type="NCBI Taxonomy" id="382360"/>
    <lineage>
        <taxon>Eukaryota</taxon>
        <taxon>Sar</taxon>
        <taxon>Stramenopiles</taxon>
        <taxon>Ochrophyta</taxon>
        <taxon>Bacillariophyta</taxon>
        <taxon>Coscinodiscophyceae</taxon>
        <taxon>Thalassiosirophycidae</taxon>
        <taxon>Stephanodiscales</taxon>
        <taxon>Stephanodiscaceae</taxon>
        <taxon>Cyclotella</taxon>
    </lineage>
</organism>
<feature type="region of interest" description="Disordered" evidence="6">
    <location>
        <begin position="544"/>
        <end position="593"/>
    </location>
</feature>
<dbReference type="Gene3D" id="1.25.40.660">
    <property type="entry name" value="Vacuolar protein sorting-associated protein 35, helical subcomplex Vps35-C"/>
    <property type="match status" value="2"/>
</dbReference>
<evidence type="ECO:0000256" key="4">
    <source>
        <dbReference type="ARBA" id="ARBA00022927"/>
    </source>
</evidence>
<reference evidence="7 8" key="1">
    <citation type="submission" date="2024-10" db="EMBL/GenBank/DDBJ databases">
        <title>Updated reference genomes for cyclostephanoid diatoms.</title>
        <authorList>
            <person name="Roberts W.R."/>
            <person name="Alverson A.J."/>
        </authorList>
    </citation>
    <scope>NUCLEOTIDE SEQUENCE [LARGE SCALE GENOMIC DNA]</scope>
    <source>
        <strain evidence="7 8">AJA010-31</strain>
    </source>
</reference>
<evidence type="ECO:0000313" key="8">
    <source>
        <dbReference type="Proteomes" id="UP001530400"/>
    </source>
</evidence>
<keyword evidence="5" id="KW-0472">Membrane</keyword>
<evidence type="ECO:0000256" key="6">
    <source>
        <dbReference type="SAM" id="MobiDB-lite"/>
    </source>
</evidence>
<keyword evidence="4" id="KW-0653">Protein transport</keyword>
<dbReference type="EMBL" id="JALLPJ020000173">
    <property type="protein sequence ID" value="KAL3800019.1"/>
    <property type="molecule type" value="Genomic_DNA"/>
</dbReference>
<protein>
    <recommendedName>
        <fullName evidence="9">Vacuolar protein sorting-associated protein 35</fullName>
    </recommendedName>
</protein>
<feature type="compositionally biased region" description="Polar residues" evidence="6">
    <location>
        <begin position="70"/>
        <end position="80"/>
    </location>
</feature>
<feature type="compositionally biased region" description="Low complexity" evidence="6">
    <location>
        <begin position="1"/>
        <end position="10"/>
    </location>
</feature>
<name>A0ABD3QI28_9STRA</name>
<comment type="subcellular location">
    <subcellularLocation>
        <location evidence="1">Membrane</location>
        <topology evidence="1">Peripheral membrane protein</topology>
    </subcellularLocation>
</comment>
<comment type="similarity">
    <text evidence="2">Belongs to the VPS35 family.</text>
</comment>
<feature type="region of interest" description="Disordered" evidence="6">
    <location>
        <begin position="111"/>
        <end position="190"/>
    </location>
</feature>
<evidence type="ECO:0000256" key="2">
    <source>
        <dbReference type="ARBA" id="ARBA00006536"/>
    </source>
</evidence>
<feature type="region of interest" description="Disordered" evidence="6">
    <location>
        <begin position="1106"/>
        <end position="1155"/>
    </location>
</feature>
<evidence type="ECO:0000256" key="5">
    <source>
        <dbReference type="ARBA" id="ARBA00023136"/>
    </source>
</evidence>
<evidence type="ECO:0000313" key="7">
    <source>
        <dbReference type="EMBL" id="KAL3800019.1"/>
    </source>
</evidence>
<proteinExistence type="inferred from homology"/>
<keyword evidence="3" id="KW-0813">Transport</keyword>
<feature type="region of interest" description="Disordered" evidence="6">
    <location>
        <begin position="496"/>
        <end position="516"/>
    </location>
</feature>
<accession>A0ABD3QI28</accession>
<feature type="compositionally biased region" description="Pro residues" evidence="6">
    <location>
        <begin position="468"/>
        <end position="481"/>
    </location>
</feature>
<dbReference type="PANTHER" id="PTHR11099:SF0">
    <property type="entry name" value="VACUOLAR PROTEIN SORTING-ASSOCIATED PROTEIN 35"/>
    <property type="match status" value="1"/>
</dbReference>
<keyword evidence="8" id="KW-1185">Reference proteome</keyword>
<dbReference type="Pfam" id="PF03635">
    <property type="entry name" value="Vps35"/>
    <property type="match status" value="2"/>
</dbReference>
<dbReference type="InterPro" id="IPR042491">
    <property type="entry name" value="Vps35_C"/>
</dbReference>
<dbReference type="InterPro" id="IPR005378">
    <property type="entry name" value="Vps35"/>
</dbReference>
<dbReference type="GO" id="GO:0016020">
    <property type="term" value="C:membrane"/>
    <property type="evidence" value="ECO:0007669"/>
    <property type="project" value="UniProtKB-SubCell"/>
</dbReference>
<feature type="compositionally biased region" description="Pro residues" evidence="6">
    <location>
        <begin position="559"/>
        <end position="578"/>
    </location>
</feature>
<feature type="compositionally biased region" description="Pro residues" evidence="6">
    <location>
        <begin position="11"/>
        <end position="26"/>
    </location>
</feature>
<feature type="compositionally biased region" description="Polar residues" evidence="6">
    <location>
        <begin position="159"/>
        <end position="180"/>
    </location>
</feature>
<feature type="compositionally biased region" description="Low complexity" evidence="6">
    <location>
        <begin position="86"/>
        <end position="99"/>
    </location>
</feature>